<name>A0A8H6KQV2_9PEZI</name>
<organism evidence="1 2">
    <name type="scientific">Colletotrichum plurivorum</name>
    <dbReference type="NCBI Taxonomy" id="2175906"/>
    <lineage>
        <taxon>Eukaryota</taxon>
        <taxon>Fungi</taxon>
        <taxon>Dikarya</taxon>
        <taxon>Ascomycota</taxon>
        <taxon>Pezizomycotina</taxon>
        <taxon>Sordariomycetes</taxon>
        <taxon>Hypocreomycetidae</taxon>
        <taxon>Glomerellales</taxon>
        <taxon>Glomerellaceae</taxon>
        <taxon>Colletotrichum</taxon>
        <taxon>Colletotrichum orchidearum species complex</taxon>
    </lineage>
</organism>
<reference evidence="1" key="1">
    <citation type="journal article" date="2020" name="Phytopathology">
        <title>Genome Sequence Resources of Colletotrichum truncatum, C. plurivorum, C. musicola, and C. sojae: Four Species Pathogenic to Soybean (Glycine max).</title>
        <authorList>
            <person name="Rogerio F."/>
            <person name="Boufleur T.R."/>
            <person name="Ciampi-Guillardi M."/>
            <person name="Sukno S.A."/>
            <person name="Thon M.R."/>
            <person name="Massola Junior N.S."/>
            <person name="Baroncelli R."/>
        </authorList>
    </citation>
    <scope>NUCLEOTIDE SEQUENCE</scope>
    <source>
        <strain evidence="1">LFN00145</strain>
    </source>
</reference>
<comment type="caution">
    <text evidence="1">The sequence shown here is derived from an EMBL/GenBank/DDBJ whole genome shotgun (WGS) entry which is preliminary data.</text>
</comment>
<sequence length="132" mass="14813">MKDSDKPTKELFETLALHKAISREGPPRTEGTQLEGVAQSQGFTSWQRLNPSSRETEYALMPTQDVTSIQTPKHERCCTESLSALTRKKYLADGAGCWACVYTSRDPEAVKRHIREKHDGKSTAAIVRNLHL</sequence>
<keyword evidence="2" id="KW-1185">Reference proteome</keyword>
<dbReference type="EMBL" id="WIGO01000039">
    <property type="protein sequence ID" value="KAF6835596.1"/>
    <property type="molecule type" value="Genomic_DNA"/>
</dbReference>
<gene>
    <name evidence="1" type="ORF">CPLU01_04272</name>
</gene>
<protein>
    <submittedName>
        <fullName evidence="1">Uncharacterized protein</fullName>
    </submittedName>
</protein>
<evidence type="ECO:0000313" key="2">
    <source>
        <dbReference type="Proteomes" id="UP000654918"/>
    </source>
</evidence>
<dbReference type="Proteomes" id="UP000654918">
    <property type="component" value="Unassembled WGS sequence"/>
</dbReference>
<dbReference type="AlphaFoldDB" id="A0A8H6KQV2"/>
<proteinExistence type="predicted"/>
<accession>A0A8H6KQV2</accession>
<evidence type="ECO:0000313" key="1">
    <source>
        <dbReference type="EMBL" id="KAF6835596.1"/>
    </source>
</evidence>